<organism evidence="1 2">
    <name type="scientific">Takifugu rubripes</name>
    <name type="common">Japanese pufferfish</name>
    <name type="synonym">Fugu rubripes</name>
    <dbReference type="NCBI Taxonomy" id="31033"/>
    <lineage>
        <taxon>Eukaryota</taxon>
        <taxon>Metazoa</taxon>
        <taxon>Chordata</taxon>
        <taxon>Craniata</taxon>
        <taxon>Vertebrata</taxon>
        <taxon>Euteleostomi</taxon>
        <taxon>Actinopterygii</taxon>
        <taxon>Neopterygii</taxon>
        <taxon>Teleostei</taxon>
        <taxon>Neoteleostei</taxon>
        <taxon>Acanthomorphata</taxon>
        <taxon>Eupercaria</taxon>
        <taxon>Tetraodontiformes</taxon>
        <taxon>Tetradontoidea</taxon>
        <taxon>Tetraodontidae</taxon>
        <taxon>Takifugu</taxon>
    </lineage>
</organism>
<sequence>MPICWVMWSQVPGVPSSCSLAFTSWSLGFSPYHSAKSSGELSVLLTMRAPCEGGLDQVVLTIFSIWDRMRVRFSLSWATTVRLPTLSSDHKDRRGNYFPAPRGCFSTRRTHCKASLSRLPEAKPW</sequence>
<evidence type="ECO:0000313" key="2">
    <source>
        <dbReference type="Proteomes" id="UP000005226"/>
    </source>
</evidence>
<proteinExistence type="predicted"/>
<dbReference type="Ensembl" id="ENSTRUT00000091231.1">
    <property type="protein sequence ID" value="ENSTRUP00000070960.1"/>
    <property type="gene ID" value="ENSTRUG00000029841.1"/>
</dbReference>
<reference evidence="1" key="2">
    <citation type="submission" date="2025-08" db="UniProtKB">
        <authorList>
            <consortium name="Ensembl"/>
        </authorList>
    </citation>
    <scope>IDENTIFICATION</scope>
</reference>
<dbReference type="AlphaFoldDB" id="A0A674NCN6"/>
<name>A0A674NCN6_TAKRU</name>
<dbReference type="GeneTree" id="ENSGT00940000177979"/>
<accession>A0A674NCN6</accession>
<dbReference type="Proteomes" id="UP000005226">
    <property type="component" value="Chromosome 17"/>
</dbReference>
<reference evidence="1" key="3">
    <citation type="submission" date="2025-09" db="UniProtKB">
        <authorList>
            <consortium name="Ensembl"/>
        </authorList>
    </citation>
    <scope>IDENTIFICATION</scope>
</reference>
<keyword evidence="2" id="KW-1185">Reference proteome</keyword>
<dbReference type="InParanoid" id="A0A674NCN6"/>
<evidence type="ECO:0000313" key="1">
    <source>
        <dbReference type="Ensembl" id="ENSTRUP00000070960.1"/>
    </source>
</evidence>
<reference evidence="1 2" key="1">
    <citation type="journal article" date="2011" name="Genome Biol. Evol.">
        <title>Integration of the genetic map and genome assembly of fugu facilitates insights into distinct features of genome evolution in teleosts and mammals.</title>
        <authorList>
            <person name="Kai W."/>
            <person name="Kikuchi K."/>
            <person name="Tohari S."/>
            <person name="Chew A.K."/>
            <person name="Tay A."/>
            <person name="Fujiwara A."/>
            <person name="Hosoya S."/>
            <person name="Suetake H."/>
            <person name="Naruse K."/>
            <person name="Brenner S."/>
            <person name="Suzuki Y."/>
            <person name="Venkatesh B."/>
        </authorList>
    </citation>
    <scope>NUCLEOTIDE SEQUENCE [LARGE SCALE GENOMIC DNA]</scope>
</reference>
<protein>
    <submittedName>
        <fullName evidence="1">Uncharacterized protein</fullName>
    </submittedName>
</protein>
<dbReference type="OMA" id="ENDCAQK"/>